<dbReference type="GO" id="GO:0051959">
    <property type="term" value="F:dynein light intermediate chain binding"/>
    <property type="evidence" value="ECO:0007669"/>
    <property type="project" value="InterPro"/>
</dbReference>
<dbReference type="GO" id="GO:0030286">
    <property type="term" value="C:dynein complex"/>
    <property type="evidence" value="ECO:0007669"/>
    <property type="project" value="InterPro"/>
</dbReference>
<dbReference type="PANTHER" id="PTHR46961:SF19">
    <property type="entry name" value="DYNEIN HEAVY CHAIN 5, AXONEMAL"/>
    <property type="match status" value="1"/>
</dbReference>
<dbReference type="Pfam" id="PF12774">
    <property type="entry name" value="AAA_6"/>
    <property type="match status" value="1"/>
</dbReference>
<accession>A0A1X7SRU5</accession>
<dbReference type="eggNOG" id="KOG3595">
    <property type="taxonomic scope" value="Eukaryota"/>
</dbReference>
<dbReference type="InterPro" id="IPR043157">
    <property type="entry name" value="Dynein_AAA1S"/>
</dbReference>
<protein>
    <recommendedName>
        <fullName evidence="1">Dynein heavy chain hydrolytic ATP-binding dynein motor region domain-containing protein</fullName>
    </recommendedName>
</protein>
<proteinExistence type="predicted"/>
<organism evidence="2">
    <name type="scientific">Amphimedon queenslandica</name>
    <name type="common">Sponge</name>
    <dbReference type="NCBI Taxonomy" id="400682"/>
    <lineage>
        <taxon>Eukaryota</taxon>
        <taxon>Metazoa</taxon>
        <taxon>Porifera</taxon>
        <taxon>Demospongiae</taxon>
        <taxon>Heteroscleromorpha</taxon>
        <taxon>Haplosclerida</taxon>
        <taxon>Niphatidae</taxon>
        <taxon>Amphimedon</taxon>
    </lineage>
</organism>
<dbReference type="PANTHER" id="PTHR46961">
    <property type="entry name" value="DYNEIN HEAVY CHAIN 1, AXONEMAL-LIKE PROTEIN"/>
    <property type="match status" value="1"/>
</dbReference>
<dbReference type="GO" id="GO:0005524">
    <property type="term" value="F:ATP binding"/>
    <property type="evidence" value="ECO:0007669"/>
    <property type="project" value="InterPro"/>
</dbReference>
<dbReference type="EnsemblMetazoa" id="Aqu2.1.04750_001">
    <property type="protein sequence ID" value="Aqu2.1.04750_001"/>
    <property type="gene ID" value="Aqu2.1.04750"/>
</dbReference>
<dbReference type="Gene3D" id="1.10.8.710">
    <property type="match status" value="1"/>
</dbReference>
<dbReference type="InterPro" id="IPR035699">
    <property type="entry name" value="AAA_6"/>
</dbReference>
<dbReference type="GO" id="GO:0007018">
    <property type="term" value="P:microtubule-based movement"/>
    <property type="evidence" value="ECO:0007669"/>
    <property type="project" value="InterPro"/>
</dbReference>
<feature type="domain" description="Dynein heavy chain hydrolytic ATP-binding dynein motor region" evidence="1">
    <location>
        <begin position="3"/>
        <end position="87"/>
    </location>
</feature>
<dbReference type="AlphaFoldDB" id="A0A1X7SRU5"/>
<evidence type="ECO:0000313" key="2">
    <source>
        <dbReference type="EnsemblMetazoa" id="Aqu2.1.04750_001"/>
    </source>
</evidence>
<dbReference type="STRING" id="400682.A0A1X7SRU5"/>
<evidence type="ECO:0000259" key="1">
    <source>
        <dbReference type="Pfam" id="PF12774"/>
    </source>
</evidence>
<dbReference type="GO" id="GO:0045505">
    <property type="term" value="F:dynein intermediate chain binding"/>
    <property type="evidence" value="ECO:0007669"/>
    <property type="project" value="InterPro"/>
</dbReference>
<name>A0A1X7SRU5_AMPQE</name>
<dbReference type="InParanoid" id="A0A1X7SRU5"/>
<dbReference type="InterPro" id="IPR026983">
    <property type="entry name" value="DHC"/>
</dbReference>
<reference evidence="2" key="1">
    <citation type="submission" date="2017-05" db="UniProtKB">
        <authorList>
            <consortium name="EnsemblMetazoa"/>
        </authorList>
    </citation>
    <scope>IDENTIFICATION</scope>
</reference>
<sequence>MCPNDSDEMIVMRGLRDMNLSKLVDEDEPLFLSLINDLFHGITLETAGYPDLEAAIDTRVKEVGLINHPSWILELIQLFETQRIRPSWLHGPRPQWHW</sequence>